<feature type="region of interest" description="Disordered" evidence="1">
    <location>
        <begin position="257"/>
        <end position="355"/>
    </location>
</feature>
<feature type="region of interest" description="Disordered" evidence="1">
    <location>
        <begin position="86"/>
        <end position="105"/>
    </location>
</feature>
<sequence length="578" mass="62853">MSNIASGSRSAYSRNLSPGQLPGLSQLHSNRHDNYEYGGSSRSIHGRSRASTARPEGFACLPPSDHAQDDAYIDLFSSAQSSIDLSQLAHRTSPDEAEVDDRAGSRAGQIRKGAVENVVLLAAEVSEDANESTGSRPLKSDNTDKMKKQDSSKKSDEILTAITGLQKKLSIMGRKIEGAASRQDIEQEAAKMELRFNEVLRALKGSACSMSKLERQHAQLQATVGSLAPKLETIVEHMQRNQLDFARLSKVLAASSGRGAALQDNASKTLKEVSTKSTKTNLDINKKPTSTNRSAPGANMSESGTTKARSPNSSKAATKKKKVVNEQPTNKEVITVEPPSDVQPQSSGEHDVEASQVDVRLYEVLGSLDSSNRSHSAASQALAPPANQAQARDFFLRGTISRSPAIEPSLSLPVSDMTASSRVGSDIQDEVGDEPSLFAQVSSSNKDWKATPGYEKDDDEIEVLLQAPVKNDRLKRKEKEMQEEMLLKLSQEGRRITRSTAHDAEKLGMAVLVKQEERDIDEVMESMKVNTTYAGRAKGKTKVKREYHEVEAKLNPTAKRKRSKVSEDLAVFPSAQVG</sequence>
<proteinExistence type="predicted"/>
<dbReference type="EMBL" id="KZ819637">
    <property type="protein sequence ID" value="PWN89119.1"/>
    <property type="molecule type" value="Genomic_DNA"/>
</dbReference>
<reference evidence="2 3" key="1">
    <citation type="journal article" date="2018" name="Mol. Biol. Evol.">
        <title>Broad Genomic Sampling Reveals a Smut Pathogenic Ancestry of the Fungal Clade Ustilaginomycotina.</title>
        <authorList>
            <person name="Kijpornyongpan T."/>
            <person name="Mondo S.J."/>
            <person name="Barry K."/>
            <person name="Sandor L."/>
            <person name="Lee J."/>
            <person name="Lipzen A."/>
            <person name="Pangilinan J."/>
            <person name="LaButti K."/>
            <person name="Hainaut M."/>
            <person name="Henrissat B."/>
            <person name="Grigoriev I.V."/>
            <person name="Spatafora J.W."/>
            <person name="Aime M.C."/>
        </authorList>
    </citation>
    <scope>NUCLEOTIDE SEQUENCE [LARGE SCALE GENOMIC DNA]</scope>
    <source>
        <strain evidence="2 3">MCA 4198</strain>
    </source>
</reference>
<name>A0A316YIT8_9BASI</name>
<organism evidence="2 3">
    <name type="scientific">Acaromyces ingoldii</name>
    <dbReference type="NCBI Taxonomy" id="215250"/>
    <lineage>
        <taxon>Eukaryota</taxon>
        <taxon>Fungi</taxon>
        <taxon>Dikarya</taxon>
        <taxon>Basidiomycota</taxon>
        <taxon>Ustilaginomycotina</taxon>
        <taxon>Exobasidiomycetes</taxon>
        <taxon>Exobasidiales</taxon>
        <taxon>Cryptobasidiaceae</taxon>
        <taxon>Acaromyces</taxon>
    </lineage>
</organism>
<feature type="compositionally biased region" description="Basic and acidic residues" evidence="1">
    <location>
        <begin position="138"/>
        <end position="155"/>
    </location>
</feature>
<evidence type="ECO:0000256" key="1">
    <source>
        <dbReference type="SAM" id="MobiDB-lite"/>
    </source>
</evidence>
<keyword evidence="3" id="KW-1185">Reference proteome</keyword>
<accession>A0A316YIT8</accession>
<dbReference type="RefSeq" id="XP_025376317.1">
    <property type="nucleotide sequence ID" value="XM_025524115.1"/>
</dbReference>
<gene>
    <name evidence="2" type="ORF">FA10DRAFT_287011</name>
</gene>
<feature type="compositionally biased region" description="Polar residues" evidence="1">
    <location>
        <begin position="1"/>
        <end position="18"/>
    </location>
</feature>
<feature type="region of interest" description="Disordered" evidence="1">
    <location>
        <begin position="1"/>
        <end position="63"/>
    </location>
</feature>
<dbReference type="InParanoid" id="A0A316YIT8"/>
<feature type="region of interest" description="Disordered" evidence="1">
    <location>
        <begin position="127"/>
        <end position="155"/>
    </location>
</feature>
<dbReference type="Proteomes" id="UP000245768">
    <property type="component" value="Unassembled WGS sequence"/>
</dbReference>
<dbReference type="AlphaFoldDB" id="A0A316YIT8"/>
<evidence type="ECO:0000313" key="3">
    <source>
        <dbReference type="Proteomes" id="UP000245768"/>
    </source>
</evidence>
<protein>
    <submittedName>
        <fullName evidence="2">Uncharacterized protein</fullName>
    </submittedName>
</protein>
<feature type="compositionally biased region" description="Polar residues" evidence="1">
    <location>
        <begin position="275"/>
        <end position="311"/>
    </location>
</feature>
<dbReference type="GeneID" id="37046031"/>
<evidence type="ECO:0000313" key="2">
    <source>
        <dbReference type="EMBL" id="PWN89119.1"/>
    </source>
</evidence>